<dbReference type="PANTHER" id="PTHR37984">
    <property type="entry name" value="PROTEIN CBG26694"/>
    <property type="match status" value="1"/>
</dbReference>
<sequence length="721" mass="82991">MDLPPSYYHDSLEELWDEEEKPEEVENVMKVVPSVYHQYLDVFSKVKAEELPPHHACDHHIKLEGSLPPVGVIYSLSNQESDTLRAYISDNVEKGFIWPRCSLTGAPFLFVKKKDDGLCLCFDYHKLNAVTWKNKYPVPPMNKLLNVFNGSSIFSKIDRHGAYNLLRIKEGYKHLTTFRTKYGSYEYLVMPFGLTNAPASFQSLVNDIFQDLLDVFVVACLDDIMVFSKSEEGNITHMSTVLTRLRANKLFAKPSKCLSHVTSKALWKDSQYRSIPQELGKGKSVQYYSLDSSPQRLLLKDLVVVPNDPRIQLSILQKCHDSPLAGHPGQEKTLKIFKQDFHWSVMTQFIKDYVSSCQQCSRNKNIHHKKFGLLKPLPIPNGPWICLSIDFITQLPLSNSFDSILDIVDSFSKMVVFIPTMSSITSLDLAHLFIKNIFSKNGLPSSILNISRDLSTAYHPETDGQTERINQILGKYLWMYVNYHQYDYNTWLPLAEFSYNCSAHSSTKQSPFFTVYGRDPQFDSVHFTQDTPSGTLSTKIQSVQQDLNRELEVAINRFKRYEDKSRASPPIFNPGDMVWLSSKRIKSTRPTKKLSERWLGPFPILKDISTHAYHLKLPFQWKSIHPVFHISLLEPVNTSTIPNQHQEPPPPIIIKEEEEWEVSQILVSNLKRGKLWYLMEWKGFSQDPDRSTWEPIGNLKNCHEPVKHFHSLYPDKPGPNS</sequence>
<dbReference type="InterPro" id="IPR036397">
    <property type="entry name" value="RNaseH_sf"/>
</dbReference>
<dbReference type="GO" id="GO:0046872">
    <property type="term" value="F:metal ion binding"/>
    <property type="evidence" value="ECO:0007669"/>
    <property type="project" value="UniProtKB-KW"/>
</dbReference>
<dbReference type="InterPro" id="IPR043128">
    <property type="entry name" value="Rev_trsase/Diguanyl_cyclase"/>
</dbReference>
<keyword evidence="7" id="KW-0695">RNA-directed DNA polymerase</keyword>
<dbReference type="InterPro" id="IPR000953">
    <property type="entry name" value="Chromo/chromo_shadow_dom"/>
</dbReference>
<keyword evidence="5" id="KW-0460">Magnesium</keyword>
<dbReference type="GO" id="GO:0003677">
    <property type="term" value="F:DNA binding"/>
    <property type="evidence" value="ECO:0007669"/>
    <property type="project" value="UniProtKB-KW"/>
</dbReference>
<evidence type="ECO:0000259" key="11">
    <source>
        <dbReference type="PROSITE" id="PS50013"/>
    </source>
</evidence>
<dbReference type="Gene3D" id="3.10.10.10">
    <property type="entry name" value="HIV Type 1 Reverse Transcriptase, subunit A, domain 1"/>
    <property type="match status" value="1"/>
</dbReference>
<dbReference type="Proteomes" id="UP000765509">
    <property type="component" value="Unassembled WGS sequence"/>
</dbReference>
<dbReference type="PROSITE" id="PS50013">
    <property type="entry name" value="CHROMO_2"/>
    <property type="match status" value="1"/>
</dbReference>
<feature type="domain" description="Chromo" evidence="11">
    <location>
        <begin position="660"/>
        <end position="721"/>
    </location>
</feature>
<dbReference type="InterPro" id="IPR043502">
    <property type="entry name" value="DNA/RNA_pol_sf"/>
</dbReference>
<dbReference type="GO" id="GO:0006508">
    <property type="term" value="P:proteolysis"/>
    <property type="evidence" value="ECO:0007669"/>
    <property type="project" value="UniProtKB-KW"/>
</dbReference>
<dbReference type="Gene3D" id="3.30.420.10">
    <property type="entry name" value="Ribonuclease H-like superfamily/Ribonuclease H"/>
    <property type="match status" value="2"/>
</dbReference>
<dbReference type="CDD" id="cd01647">
    <property type="entry name" value="RT_LTR"/>
    <property type="match status" value="1"/>
</dbReference>
<evidence type="ECO:0000256" key="10">
    <source>
        <dbReference type="ARBA" id="ARBA00023172"/>
    </source>
</evidence>
<keyword evidence="6" id="KW-0229">DNA integration</keyword>
<dbReference type="Gene3D" id="2.40.50.40">
    <property type="match status" value="1"/>
</dbReference>
<dbReference type="GO" id="GO:0006310">
    <property type="term" value="P:DNA recombination"/>
    <property type="evidence" value="ECO:0007669"/>
    <property type="project" value="UniProtKB-KW"/>
</dbReference>
<keyword evidence="8" id="KW-0548">Nucleotidyltransferase</keyword>
<dbReference type="Gene3D" id="3.30.70.270">
    <property type="match status" value="1"/>
</dbReference>
<dbReference type="Gene3D" id="1.10.340.70">
    <property type="match status" value="1"/>
</dbReference>
<keyword evidence="8" id="KW-0808">Transferase</keyword>
<dbReference type="SUPFAM" id="SSF54160">
    <property type="entry name" value="Chromo domain-like"/>
    <property type="match status" value="1"/>
</dbReference>
<evidence type="ECO:0000313" key="13">
    <source>
        <dbReference type="Proteomes" id="UP000765509"/>
    </source>
</evidence>
<evidence type="ECO:0000256" key="1">
    <source>
        <dbReference type="ARBA" id="ARBA00022670"/>
    </source>
</evidence>
<protein>
    <recommendedName>
        <fullName evidence="11">Chromo domain-containing protein</fullName>
    </recommendedName>
</protein>
<keyword evidence="9" id="KW-0238">DNA-binding</keyword>
<evidence type="ECO:0000256" key="9">
    <source>
        <dbReference type="ARBA" id="ARBA00023125"/>
    </source>
</evidence>
<evidence type="ECO:0000256" key="7">
    <source>
        <dbReference type="ARBA" id="ARBA00022918"/>
    </source>
</evidence>
<accession>A0A9Q3GEQ9</accession>
<dbReference type="SUPFAM" id="SSF56672">
    <property type="entry name" value="DNA/RNA polymerases"/>
    <property type="match status" value="1"/>
</dbReference>
<dbReference type="GO" id="GO:0003964">
    <property type="term" value="F:RNA-directed DNA polymerase activity"/>
    <property type="evidence" value="ECO:0007669"/>
    <property type="project" value="UniProtKB-KW"/>
</dbReference>
<keyword evidence="8" id="KW-0239">DNA-directed DNA polymerase</keyword>
<reference evidence="12" key="1">
    <citation type="submission" date="2021-03" db="EMBL/GenBank/DDBJ databases">
        <title>Draft genome sequence of rust myrtle Austropuccinia psidii MF-1, a brazilian biotype.</title>
        <authorList>
            <person name="Quecine M.C."/>
            <person name="Pachon D.M.R."/>
            <person name="Bonatelli M.L."/>
            <person name="Correr F.H."/>
            <person name="Franceschini L.M."/>
            <person name="Leite T.F."/>
            <person name="Margarido G.R.A."/>
            <person name="Almeida C.A."/>
            <person name="Ferrarezi J.A."/>
            <person name="Labate C.A."/>
        </authorList>
    </citation>
    <scope>NUCLEOTIDE SEQUENCE</scope>
    <source>
        <strain evidence="12">MF-1</strain>
    </source>
</reference>
<dbReference type="InterPro" id="IPR050951">
    <property type="entry name" value="Retrovirus_Pol_polyprotein"/>
</dbReference>
<dbReference type="AlphaFoldDB" id="A0A9Q3GEQ9"/>
<name>A0A9Q3GEQ9_9BASI</name>
<evidence type="ECO:0000256" key="8">
    <source>
        <dbReference type="ARBA" id="ARBA00022932"/>
    </source>
</evidence>
<keyword evidence="13" id="KW-1185">Reference proteome</keyword>
<keyword evidence="2" id="KW-0479">Metal-binding</keyword>
<dbReference type="FunFam" id="1.10.340.70:FF:000001">
    <property type="entry name" value="Retrovirus-related Pol polyprotein from transposon gypsy-like Protein"/>
    <property type="match status" value="1"/>
</dbReference>
<dbReference type="GO" id="GO:0006338">
    <property type="term" value="P:chromatin remodeling"/>
    <property type="evidence" value="ECO:0007669"/>
    <property type="project" value="UniProtKB-ARBA"/>
</dbReference>
<evidence type="ECO:0000256" key="4">
    <source>
        <dbReference type="ARBA" id="ARBA00022801"/>
    </source>
</evidence>
<keyword evidence="1" id="KW-0645">Protease</keyword>
<keyword evidence="10" id="KW-0233">DNA recombination</keyword>
<dbReference type="Pfam" id="PF00385">
    <property type="entry name" value="Chromo"/>
    <property type="match status" value="1"/>
</dbReference>
<dbReference type="GO" id="GO:0004190">
    <property type="term" value="F:aspartic-type endopeptidase activity"/>
    <property type="evidence" value="ECO:0007669"/>
    <property type="project" value="UniProtKB-KW"/>
</dbReference>
<dbReference type="Pfam" id="PF00078">
    <property type="entry name" value="RVT_1"/>
    <property type="match status" value="1"/>
</dbReference>
<dbReference type="InterPro" id="IPR016197">
    <property type="entry name" value="Chromo-like_dom_sf"/>
</dbReference>
<dbReference type="EMBL" id="AVOT02000826">
    <property type="protein sequence ID" value="MBW0464590.1"/>
    <property type="molecule type" value="Genomic_DNA"/>
</dbReference>
<dbReference type="GO" id="GO:0003887">
    <property type="term" value="F:DNA-directed DNA polymerase activity"/>
    <property type="evidence" value="ECO:0007669"/>
    <property type="project" value="UniProtKB-KW"/>
</dbReference>
<evidence type="ECO:0000256" key="3">
    <source>
        <dbReference type="ARBA" id="ARBA00022750"/>
    </source>
</evidence>
<dbReference type="InterPro" id="IPR012337">
    <property type="entry name" value="RNaseH-like_sf"/>
</dbReference>
<dbReference type="Pfam" id="PF17921">
    <property type="entry name" value="Integrase_H2C2"/>
    <property type="match status" value="1"/>
</dbReference>
<dbReference type="InterPro" id="IPR056924">
    <property type="entry name" value="SH3_Tf2-1"/>
</dbReference>
<evidence type="ECO:0000256" key="2">
    <source>
        <dbReference type="ARBA" id="ARBA00022723"/>
    </source>
</evidence>
<keyword evidence="3" id="KW-0064">Aspartyl protease</keyword>
<dbReference type="InterPro" id="IPR000477">
    <property type="entry name" value="RT_dom"/>
</dbReference>
<evidence type="ECO:0000256" key="5">
    <source>
        <dbReference type="ARBA" id="ARBA00022842"/>
    </source>
</evidence>
<dbReference type="InterPro" id="IPR041588">
    <property type="entry name" value="Integrase_H2C2"/>
</dbReference>
<dbReference type="GO" id="GO:0015074">
    <property type="term" value="P:DNA integration"/>
    <property type="evidence" value="ECO:0007669"/>
    <property type="project" value="UniProtKB-KW"/>
</dbReference>
<keyword evidence="4" id="KW-0378">Hydrolase</keyword>
<dbReference type="InterPro" id="IPR023780">
    <property type="entry name" value="Chromo_domain"/>
</dbReference>
<dbReference type="PANTHER" id="PTHR37984:SF15">
    <property type="entry name" value="INTEGRASE CATALYTIC DOMAIN-CONTAINING PROTEIN"/>
    <property type="match status" value="1"/>
</dbReference>
<comment type="caution">
    <text evidence="12">The sequence shown here is derived from an EMBL/GenBank/DDBJ whole genome shotgun (WGS) entry which is preliminary data.</text>
</comment>
<proteinExistence type="predicted"/>
<dbReference type="SUPFAM" id="SSF53098">
    <property type="entry name" value="Ribonuclease H-like"/>
    <property type="match status" value="1"/>
</dbReference>
<dbReference type="Pfam" id="PF24626">
    <property type="entry name" value="SH3_Tf2-1"/>
    <property type="match status" value="1"/>
</dbReference>
<dbReference type="OrthoDB" id="2505288at2759"/>
<organism evidence="12 13">
    <name type="scientific">Austropuccinia psidii MF-1</name>
    <dbReference type="NCBI Taxonomy" id="1389203"/>
    <lineage>
        <taxon>Eukaryota</taxon>
        <taxon>Fungi</taxon>
        <taxon>Dikarya</taxon>
        <taxon>Basidiomycota</taxon>
        <taxon>Pucciniomycotina</taxon>
        <taxon>Pucciniomycetes</taxon>
        <taxon>Pucciniales</taxon>
        <taxon>Sphaerophragmiaceae</taxon>
        <taxon>Austropuccinia</taxon>
    </lineage>
</organism>
<evidence type="ECO:0000313" key="12">
    <source>
        <dbReference type="EMBL" id="MBW0464590.1"/>
    </source>
</evidence>
<evidence type="ECO:0000256" key="6">
    <source>
        <dbReference type="ARBA" id="ARBA00022908"/>
    </source>
</evidence>
<gene>
    <name evidence="12" type="ORF">O181_004305</name>
</gene>